<feature type="region of interest" description="Disordered" evidence="6">
    <location>
        <begin position="1"/>
        <end position="21"/>
    </location>
</feature>
<dbReference type="PROSITE" id="PS50011">
    <property type="entry name" value="PROTEIN_KINASE_DOM"/>
    <property type="match status" value="1"/>
</dbReference>
<dbReference type="Gene3D" id="1.10.510.10">
    <property type="entry name" value="Transferase(Phosphotransferase) domain 1"/>
    <property type="match status" value="1"/>
</dbReference>
<dbReference type="GO" id="GO:0005524">
    <property type="term" value="F:ATP binding"/>
    <property type="evidence" value="ECO:0007669"/>
    <property type="project" value="UniProtKB-KW"/>
</dbReference>
<dbReference type="Proteomes" id="UP000007115">
    <property type="component" value="Unassembled WGS sequence"/>
</dbReference>
<dbReference type="GeneID" id="25787931"/>
<dbReference type="eggNOG" id="KOG0598">
    <property type="taxonomic scope" value="Eukaryota"/>
</dbReference>
<dbReference type="InterPro" id="IPR035892">
    <property type="entry name" value="C2_domain_sf"/>
</dbReference>
<sequence>MVKREHSPSIDDPQPEEAIPSLNRPGILTVILHEATGLSVPDGYKESSNEQKYRRNTPYALLEYDKLQNQVESYEGTAESPVWVSDFAPWRYDKVTWEHHEPNWKFDVCRPTELTIYIYLRDPHVSRCVRSQDAFLGLARIAVDPSQVPEEASSQWLDLQDGTGQLRISLKYEDMKNQTLKIDDFTEQPDTRKGSSEYSAQVMKKDTRQKYTMRMTPTVRRPKNANHPFVAPLTLVFQSQEGLHLLSPTVGGGYLFHRLQRERFFSLESARFYAAEILCALEYLHDDRGIYSWLKPRNVLLDSLGHVVLCGSSLYNPGPDDCDRSSYDMPEYPAPELLLAQGPFRAADWWTLGIFLYEMLTGLPLFFDENCGEIRRKILSSEPFPISESLPPAARDIITKLLDREPDHRLGAKGGASEVKAHPFFADVDWIELLQRKYKPPFKP</sequence>
<dbReference type="STRING" id="413071.G9N6D2"/>
<evidence type="ECO:0000256" key="3">
    <source>
        <dbReference type="ARBA" id="ARBA00022741"/>
    </source>
</evidence>
<dbReference type="SUPFAM" id="SSF49562">
    <property type="entry name" value="C2 domain (Calcium/lipid-binding domain, CaLB)"/>
    <property type="match status" value="1"/>
</dbReference>
<dbReference type="VEuPathDB" id="FungiDB:TRIVIDRAFT_14525"/>
<dbReference type="Gene3D" id="3.30.200.20">
    <property type="entry name" value="Phosphorylase Kinase, domain 1"/>
    <property type="match status" value="1"/>
</dbReference>
<dbReference type="SMART" id="SM00220">
    <property type="entry name" value="S_TKc"/>
    <property type="match status" value="1"/>
</dbReference>
<protein>
    <recommendedName>
        <fullName evidence="11">Protein kinase domain-containing protein</fullName>
    </recommendedName>
</protein>
<dbReference type="OMA" id="FRAADWW"/>
<feature type="non-terminal residue" evidence="9">
    <location>
        <position position="444"/>
    </location>
</feature>
<dbReference type="InterPro" id="IPR011009">
    <property type="entry name" value="Kinase-like_dom_sf"/>
</dbReference>
<dbReference type="RefSeq" id="XP_013951601.1">
    <property type="nucleotide sequence ID" value="XM_014096126.1"/>
</dbReference>
<dbReference type="CDD" id="cd11651">
    <property type="entry name" value="YPK1_N_like"/>
    <property type="match status" value="1"/>
</dbReference>
<evidence type="ECO:0000259" key="7">
    <source>
        <dbReference type="PROSITE" id="PS50011"/>
    </source>
</evidence>
<keyword evidence="1" id="KW-0723">Serine/threonine-protein kinase</keyword>
<name>G9N6D2_HYPVG</name>
<keyword evidence="4" id="KW-0418">Kinase</keyword>
<evidence type="ECO:0000313" key="10">
    <source>
        <dbReference type="Proteomes" id="UP000007115"/>
    </source>
</evidence>
<reference evidence="9 10" key="1">
    <citation type="journal article" date="2011" name="Genome Biol.">
        <title>Comparative genome sequence analysis underscores mycoparasitism as the ancestral life style of Trichoderma.</title>
        <authorList>
            <person name="Kubicek C.P."/>
            <person name="Herrera-Estrella A."/>
            <person name="Seidl-Seiboth V."/>
            <person name="Martinez D.A."/>
            <person name="Druzhinina I.S."/>
            <person name="Thon M."/>
            <person name="Zeilinger S."/>
            <person name="Casas-Flores S."/>
            <person name="Horwitz B.A."/>
            <person name="Mukherjee P.K."/>
            <person name="Mukherjee M."/>
            <person name="Kredics L."/>
            <person name="Alcaraz L.D."/>
            <person name="Aerts A."/>
            <person name="Antal Z."/>
            <person name="Atanasova L."/>
            <person name="Cervantes-Badillo M.G."/>
            <person name="Challacombe J."/>
            <person name="Chertkov O."/>
            <person name="McCluskey K."/>
            <person name="Coulpier F."/>
            <person name="Deshpande N."/>
            <person name="von Doehren H."/>
            <person name="Ebbole D.J."/>
            <person name="Esquivel-Naranjo E.U."/>
            <person name="Fekete E."/>
            <person name="Flipphi M."/>
            <person name="Glaser F."/>
            <person name="Gomez-Rodriguez E.Y."/>
            <person name="Gruber S."/>
            <person name="Han C."/>
            <person name="Henrissat B."/>
            <person name="Hermosa R."/>
            <person name="Hernandez-Onate M."/>
            <person name="Karaffa L."/>
            <person name="Kosti I."/>
            <person name="Le Crom S."/>
            <person name="Lindquist E."/>
            <person name="Lucas S."/>
            <person name="Luebeck M."/>
            <person name="Luebeck P.S."/>
            <person name="Margeot A."/>
            <person name="Metz B."/>
            <person name="Misra M."/>
            <person name="Nevalainen H."/>
            <person name="Omann M."/>
            <person name="Packer N."/>
            <person name="Perrone G."/>
            <person name="Uresti-Rivera E.E."/>
            <person name="Salamov A."/>
            <person name="Schmoll M."/>
            <person name="Seiboth B."/>
            <person name="Shapiro H."/>
            <person name="Sukno S."/>
            <person name="Tamayo-Ramos J.A."/>
            <person name="Tisch D."/>
            <person name="Wiest A."/>
            <person name="Wilkinson H.H."/>
            <person name="Zhang M."/>
            <person name="Coutinho P.M."/>
            <person name="Kenerley C.M."/>
            <person name="Monte E."/>
            <person name="Baker S.E."/>
            <person name="Grigoriev I.V."/>
        </authorList>
    </citation>
    <scope>NUCLEOTIDE SEQUENCE [LARGE SCALE GENOMIC DNA]</scope>
    <source>
        <strain evidence="10">Gv29-8 / FGSC 10586</strain>
    </source>
</reference>
<dbReference type="PROSITE" id="PS51285">
    <property type="entry name" value="AGC_KINASE_CTER"/>
    <property type="match status" value="1"/>
</dbReference>
<dbReference type="GO" id="GO:0004674">
    <property type="term" value="F:protein serine/threonine kinase activity"/>
    <property type="evidence" value="ECO:0007669"/>
    <property type="project" value="UniProtKB-KW"/>
</dbReference>
<accession>G9N6D2</accession>
<evidence type="ECO:0000313" key="9">
    <source>
        <dbReference type="EMBL" id="EHK17694.1"/>
    </source>
</evidence>
<evidence type="ECO:0000256" key="6">
    <source>
        <dbReference type="SAM" id="MobiDB-lite"/>
    </source>
</evidence>
<evidence type="ECO:0000256" key="1">
    <source>
        <dbReference type="ARBA" id="ARBA00022527"/>
    </source>
</evidence>
<organism evidence="9 10">
    <name type="scientific">Hypocrea virens (strain Gv29-8 / FGSC 10586)</name>
    <name type="common">Gliocladium virens</name>
    <name type="synonym">Trichoderma virens</name>
    <dbReference type="NCBI Taxonomy" id="413071"/>
    <lineage>
        <taxon>Eukaryota</taxon>
        <taxon>Fungi</taxon>
        <taxon>Dikarya</taxon>
        <taxon>Ascomycota</taxon>
        <taxon>Pezizomycotina</taxon>
        <taxon>Sordariomycetes</taxon>
        <taxon>Hypocreomycetidae</taxon>
        <taxon>Hypocreales</taxon>
        <taxon>Hypocreaceae</taxon>
        <taxon>Trichoderma</taxon>
    </lineage>
</organism>
<dbReference type="SUPFAM" id="SSF56112">
    <property type="entry name" value="Protein kinase-like (PK-like)"/>
    <property type="match status" value="1"/>
</dbReference>
<dbReference type="InterPro" id="IPR000961">
    <property type="entry name" value="AGC-kinase_C"/>
</dbReference>
<keyword evidence="2" id="KW-0808">Transferase</keyword>
<evidence type="ECO:0000259" key="8">
    <source>
        <dbReference type="PROSITE" id="PS51285"/>
    </source>
</evidence>
<dbReference type="PANTHER" id="PTHR24351">
    <property type="entry name" value="RIBOSOMAL PROTEIN S6 KINASE"/>
    <property type="match status" value="1"/>
</dbReference>
<keyword evidence="3" id="KW-0547">Nucleotide-binding</keyword>
<evidence type="ECO:0000256" key="2">
    <source>
        <dbReference type="ARBA" id="ARBA00022679"/>
    </source>
</evidence>
<feature type="domain" description="Protein kinase" evidence="7">
    <location>
        <begin position="157"/>
        <end position="425"/>
    </location>
</feature>
<gene>
    <name evidence="9" type="ORF">TRIVIDRAFT_14525</name>
</gene>
<dbReference type="Gene3D" id="2.60.40.150">
    <property type="entry name" value="C2 domain"/>
    <property type="match status" value="1"/>
</dbReference>
<dbReference type="InParanoid" id="G9N6D2"/>
<dbReference type="InterPro" id="IPR000719">
    <property type="entry name" value="Prot_kinase_dom"/>
</dbReference>
<evidence type="ECO:0000256" key="4">
    <source>
        <dbReference type="ARBA" id="ARBA00022777"/>
    </source>
</evidence>
<dbReference type="EMBL" id="ABDF02000088">
    <property type="protein sequence ID" value="EHK17694.1"/>
    <property type="molecule type" value="Genomic_DNA"/>
</dbReference>
<dbReference type="Pfam" id="PF00069">
    <property type="entry name" value="Pkinase"/>
    <property type="match status" value="1"/>
</dbReference>
<evidence type="ECO:0000256" key="5">
    <source>
        <dbReference type="ARBA" id="ARBA00022840"/>
    </source>
</evidence>
<dbReference type="AlphaFoldDB" id="G9N6D2"/>
<keyword evidence="5" id="KW-0067">ATP-binding</keyword>
<comment type="caution">
    <text evidence="9">The sequence shown here is derived from an EMBL/GenBank/DDBJ whole genome shotgun (WGS) entry which is preliminary data.</text>
</comment>
<dbReference type="OrthoDB" id="1278353at2759"/>
<evidence type="ECO:0008006" key="11">
    <source>
        <dbReference type="Google" id="ProtNLM"/>
    </source>
</evidence>
<keyword evidence="10" id="KW-1185">Reference proteome</keyword>
<proteinExistence type="predicted"/>
<feature type="domain" description="AGC-kinase C-terminal" evidence="8">
    <location>
        <begin position="426"/>
        <end position="444"/>
    </location>
</feature>
<dbReference type="HOGENOM" id="CLU_000288_120_1_1"/>